<dbReference type="HAMAP" id="MF_01416">
    <property type="entry name" value="ATP_synth_delta_bact"/>
    <property type="match status" value="1"/>
</dbReference>
<keyword evidence="3 7" id="KW-0375">Hydrogen ion transport</keyword>
<evidence type="ECO:0000256" key="6">
    <source>
        <dbReference type="ARBA" id="ARBA00023310"/>
    </source>
</evidence>
<organism evidence="8">
    <name type="scientific">Telmatobacter sp. DSM 110680</name>
    <dbReference type="NCBI Taxonomy" id="3036704"/>
    <lineage>
        <taxon>Bacteria</taxon>
        <taxon>Pseudomonadati</taxon>
        <taxon>Acidobacteriota</taxon>
        <taxon>Terriglobia</taxon>
        <taxon>Terriglobales</taxon>
        <taxon>Acidobacteriaceae</taxon>
        <taxon>Telmatobacter</taxon>
    </lineage>
</organism>
<evidence type="ECO:0000256" key="2">
    <source>
        <dbReference type="ARBA" id="ARBA00022448"/>
    </source>
</evidence>
<evidence type="ECO:0000313" key="8">
    <source>
        <dbReference type="EMBL" id="XBH17511.1"/>
    </source>
</evidence>
<keyword evidence="6 7" id="KW-0066">ATP synthesis</keyword>
<dbReference type="NCBIfam" id="TIGR01145">
    <property type="entry name" value="ATP_synt_delta"/>
    <property type="match status" value="1"/>
</dbReference>
<dbReference type="GO" id="GO:0045259">
    <property type="term" value="C:proton-transporting ATP synthase complex"/>
    <property type="evidence" value="ECO:0007669"/>
    <property type="project" value="UniProtKB-KW"/>
</dbReference>
<evidence type="ECO:0000256" key="3">
    <source>
        <dbReference type="ARBA" id="ARBA00022781"/>
    </source>
</evidence>
<dbReference type="SUPFAM" id="SSF47928">
    <property type="entry name" value="N-terminal domain of the delta subunit of the F1F0-ATP synthase"/>
    <property type="match status" value="1"/>
</dbReference>
<dbReference type="RefSeq" id="WP_348262736.1">
    <property type="nucleotide sequence ID" value="NZ_CP121196.1"/>
</dbReference>
<dbReference type="InterPro" id="IPR026015">
    <property type="entry name" value="ATP_synth_OSCP/delta_N_sf"/>
</dbReference>
<keyword evidence="7" id="KW-0139">CF(1)</keyword>
<keyword evidence="4 7" id="KW-0406">Ion transport</keyword>
<dbReference type="EMBL" id="CP121196">
    <property type="protein sequence ID" value="XBH17511.1"/>
    <property type="molecule type" value="Genomic_DNA"/>
</dbReference>
<dbReference type="PRINTS" id="PR00125">
    <property type="entry name" value="ATPASEDELTA"/>
</dbReference>
<reference evidence="8" key="1">
    <citation type="submission" date="2023-03" db="EMBL/GenBank/DDBJ databases">
        <title>Edaphobacter sp.</title>
        <authorList>
            <person name="Huber K.J."/>
            <person name="Papendorf J."/>
            <person name="Pilke C."/>
            <person name="Bunk B."/>
            <person name="Sproeer C."/>
            <person name="Pester M."/>
        </authorList>
    </citation>
    <scope>NUCLEOTIDE SEQUENCE</scope>
    <source>
        <strain evidence="8">DSM 110680</strain>
    </source>
</reference>
<comment type="function">
    <text evidence="7">F(1)F(0) ATP synthase produces ATP from ADP in the presence of a proton or sodium gradient. F-type ATPases consist of two structural domains, F(1) containing the extramembraneous catalytic core and F(0) containing the membrane proton channel, linked together by a central stalk and a peripheral stalk. During catalysis, ATP synthesis in the catalytic domain of F(1) is coupled via a rotary mechanism of the central stalk subunits to proton translocation.</text>
</comment>
<dbReference type="GO" id="GO:0005886">
    <property type="term" value="C:plasma membrane"/>
    <property type="evidence" value="ECO:0007669"/>
    <property type="project" value="UniProtKB-SubCell"/>
</dbReference>
<protein>
    <recommendedName>
        <fullName evidence="7">ATP synthase subunit delta</fullName>
    </recommendedName>
    <alternativeName>
        <fullName evidence="7">ATP synthase F(1) sector subunit delta</fullName>
    </alternativeName>
    <alternativeName>
        <fullName evidence="7">F-type ATPase subunit delta</fullName>
        <shortName evidence="7">F-ATPase subunit delta</shortName>
    </alternativeName>
</protein>
<comment type="function">
    <text evidence="7">This protein is part of the stalk that links CF(0) to CF(1). It either transmits conformational changes from CF(0) to CF(1) or is implicated in proton conduction.</text>
</comment>
<sequence>MAAAFAARYARAFADVVASAHLDGAALDRQFNDFLGTWDGSKELRELFINPAVPALQKVSILDKLNAKMGLQRELRNLLAVLINNDRIGEVHEVALAWRAEMQERLGIRQAEIVTARELGNQEREELVAGVGKLAGSRIEPTFKLDESIIGGTVVRIGSTVYDGSVRGRLERLKEALVAG</sequence>
<dbReference type="GO" id="GO:0046933">
    <property type="term" value="F:proton-transporting ATP synthase activity, rotational mechanism"/>
    <property type="evidence" value="ECO:0007669"/>
    <property type="project" value="UniProtKB-UniRule"/>
</dbReference>
<evidence type="ECO:0000256" key="1">
    <source>
        <dbReference type="ARBA" id="ARBA00004370"/>
    </source>
</evidence>
<comment type="similarity">
    <text evidence="7">Belongs to the ATPase delta chain family.</text>
</comment>
<gene>
    <name evidence="7 8" type="primary">atpH</name>
    <name evidence="8" type="ORF">P8935_23465</name>
</gene>
<evidence type="ECO:0000256" key="7">
    <source>
        <dbReference type="HAMAP-Rule" id="MF_01416"/>
    </source>
</evidence>
<keyword evidence="7" id="KW-1003">Cell membrane</keyword>
<dbReference type="InterPro" id="IPR000711">
    <property type="entry name" value="ATPase_OSCP/dsu"/>
</dbReference>
<dbReference type="PANTHER" id="PTHR11910">
    <property type="entry name" value="ATP SYNTHASE DELTA CHAIN"/>
    <property type="match status" value="1"/>
</dbReference>
<dbReference type="AlphaFoldDB" id="A0AAU7DJI8"/>
<comment type="subcellular location">
    <subcellularLocation>
        <location evidence="7">Cell membrane</location>
        <topology evidence="7">Peripheral membrane protein</topology>
    </subcellularLocation>
    <subcellularLocation>
        <location evidence="1">Membrane</location>
    </subcellularLocation>
</comment>
<evidence type="ECO:0000256" key="5">
    <source>
        <dbReference type="ARBA" id="ARBA00023136"/>
    </source>
</evidence>
<keyword evidence="2 7" id="KW-0813">Transport</keyword>
<keyword evidence="5 7" id="KW-0472">Membrane</keyword>
<dbReference type="Gene3D" id="1.10.520.20">
    <property type="entry name" value="N-terminal domain of the delta subunit of the F1F0-ATP synthase"/>
    <property type="match status" value="1"/>
</dbReference>
<proteinExistence type="inferred from homology"/>
<dbReference type="Pfam" id="PF00213">
    <property type="entry name" value="OSCP"/>
    <property type="match status" value="1"/>
</dbReference>
<accession>A0AAU7DJI8</accession>
<name>A0AAU7DJI8_9BACT</name>
<evidence type="ECO:0000256" key="4">
    <source>
        <dbReference type="ARBA" id="ARBA00023065"/>
    </source>
</evidence>